<evidence type="ECO:0000256" key="2">
    <source>
        <dbReference type="SAM" id="Phobius"/>
    </source>
</evidence>
<reference evidence="3 4" key="1">
    <citation type="submission" date="2016-07" db="EMBL/GenBank/DDBJ databases">
        <title>Draft Genome Sequence of Bifidobacterium adolescentis strain Km 4.</title>
        <authorList>
            <person name="Danilenko V.N."/>
        </authorList>
    </citation>
    <scope>NUCLEOTIDE SEQUENCE [LARGE SCALE GENOMIC DNA]</scope>
    <source>
        <strain evidence="3 4">Km 4</strain>
    </source>
</reference>
<feature type="compositionally biased region" description="Polar residues" evidence="1">
    <location>
        <begin position="1"/>
        <end position="11"/>
    </location>
</feature>
<evidence type="ECO:0000313" key="3">
    <source>
        <dbReference type="EMBL" id="OFA33587.1"/>
    </source>
</evidence>
<name>A0A1E7XXM3_BIFAD</name>
<keyword evidence="2" id="KW-0812">Transmembrane</keyword>
<dbReference type="AlphaFoldDB" id="A0A1E7XXM3"/>
<evidence type="ECO:0000256" key="1">
    <source>
        <dbReference type="SAM" id="MobiDB-lite"/>
    </source>
</evidence>
<organism evidence="3 4">
    <name type="scientific">Bifidobacterium adolescentis</name>
    <dbReference type="NCBI Taxonomy" id="1680"/>
    <lineage>
        <taxon>Bacteria</taxon>
        <taxon>Bacillati</taxon>
        <taxon>Actinomycetota</taxon>
        <taxon>Actinomycetes</taxon>
        <taxon>Bifidobacteriales</taxon>
        <taxon>Bifidobacteriaceae</taxon>
        <taxon>Bifidobacterium</taxon>
    </lineage>
</organism>
<proteinExistence type="predicted"/>
<protein>
    <submittedName>
        <fullName evidence="3">Uncharacterized protein</fullName>
    </submittedName>
</protein>
<gene>
    <name evidence="3" type="ORF">BBK15_10195</name>
</gene>
<keyword evidence="2" id="KW-0472">Membrane</keyword>
<dbReference type="RefSeq" id="WP_070123119.1">
    <property type="nucleotide sequence ID" value="NZ_MAXD01000019.1"/>
</dbReference>
<keyword evidence="2" id="KW-1133">Transmembrane helix</keyword>
<feature type="transmembrane region" description="Helical" evidence="2">
    <location>
        <begin position="88"/>
        <end position="108"/>
    </location>
</feature>
<comment type="caution">
    <text evidence="3">The sequence shown here is derived from an EMBL/GenBank/DDBJ whole genome shotgun (WGS) entry which is preliminary data.</text>
</comment>
<dbReference type="EMBL" id="MAXD01000019">
    <property type="protein sequence ID" value="OFA33587.1"/>
    <property type="molecule type" value="Genomic_DNA"/>
</dbReference>
<sequence>MSDIEQTTVIDPTQVGRMASSRADGRSTTLYGRHRKGAGKPRKARPERPAEPFMAALMTAFAALWLAGMLMAVWLMPMSAPAPWAREAVSAVCVAAAVLSTVPAWTYLARYGRERRHGL</sequence>
<feature type="compositionally biased region" description="Basic residues" evidence="1">
    <location>
        <begin position="32"/>
        <end position="43"/>
    </location>
</feature>
<feature type="transmembrane region" description="Helical" evidence="2">
    <location>
        <begin position="53"/>
        <end position="76"/>
    </location>
</feature>
<evidence type="ECO:0000313" key="4">
    <source>
        <dbReference type="Proteomes" id="UP000175684"/>
    </source>
</evidence>
<accession>A0A1E7XXM3</accession>
<feature type="region of interest" description="Disordered" evidence="1">
    <location>
        <begin position="1"/>
        <end position="48"/>
    </location>
</feature>
<dbReference type="Proteomes" id="UP000175684">
    <property type="component" value="Unassembled WGS sequence"/>
</dbReference>